<reference evidence="1 2" key="1">
    <citation type="journal article" date="2020" name="IScience">
        <title>Genome Sequencing of the Endangered Kingdonia uniflora (Circaeasteraceae, Ranunculales) Reveals Potential Mechanisms of Evolutionary Specialization.</title>
        <authorList>
            <person name="Sun Y."/>
            <person name="Deng T."/>
            <person name="Zhang A."/>
            <person name="Moore M.J."/>
            <person name="Landis J.B."/>
            <person name="Lin N."/>
            <person name="Zhang H."/>
            <person name="Zhang X."/>
            <person name="Huang J."/>
            <person name="Zhang X."/>
            <person name="Sun H."/>
            <person name="Wang H."/>
        </authorList>
    </citation>
    <scope>NUCLEOTIDE SEQUENCE [LARGE SCALE GENOMIC DNA]</scope>
    <source>
        <strain evidence="1">TB1705</strain>
        <tissue evidence="1">Leaf</tissue>
    </source>
</reference>
<proteinExistence type="predicted"/>
<dbReference type="AlphaFoldDB" id="A0A7J7MC98"/>
<name>A0A7J7MC98_9MAGN</name>
<evidence type="ECO:0000313" key="1">
    <source>
        <dbReference type="EMBL" id="KAF6152526.1"/>
    </source>
</evidence>
<protein>
    <submittedName>
        <fullName evidence="1">Uncharacterized protein</fullName>
    </submittedName>
</protein>
<accession>A0A7J7MC98</accession>
<dbReference type="EMBL" id="JACGCM010001625">
    <property type="protein sequence ID" value="KAF6152526.1"/>
    <property type="molecule type" value="Genomic_DNA"/>
</dbReference>
<gene>
    <name evidence="1" type="ORF">GIB67_035096</name>
</gene>
<organism evidence="1 2">
    <name type="scientific">Kingdonia uniflora</name>
    <dbReference type="NCBI Taxonomy" id="39325"/>
    <lineage>
        <taxon>Eukaryota</taxon>
        <taxon>Viridiplantae</taxon>
        <taxon>Streptophyta</taxon>
        <taxon>Embryophyta</taxon>
        <taxon>Tracheophyta</taxon>
        <taxon>Spermatophyta</taxon>
        <taxon>Magnoliopsida</taxon>
        <taxon>Ranunculales</taxon>
        <taxon>Circaeasteraceae</taxon>
        <taxon>Kingdonia</taxon>
    </lineage>
</organism>
<sequence length="157" mass="16577">MYLFCVAEGRNVHAYLASVVNVNRRAAPAVCCHPALVLRGHPALVVRGHLALVVNVAAIAVNGLLAPVPNACDHSAVIVDHYPTHALNVSGRPATVVHGHLAPVVTAAGRPINVSSAVAVVVLDLPNLWEKEEEALLGTEQLPRDKMKHQTSPSLVI</sequence>
<keyword evidence="2" id="KW-1185">Reference proteome</keyword>
<dbReference type="Proteomes" id="UP000541444">
    <property type="component" value="Unassembled WGS sequence"/>
</dbReference>
<evidence type="ECO:0000313" key="2">
    <source>
        <dbReference type="Proteomes" id="UP000541444"/>
    </source>
</evidence>
<comment type="caution">
    <text evidence="1">The sequence shown here is derived from an EMBL/GenBank/DDBJ whole genome shotgun (WGS) entry which is preliminary data.</text>
</comment>